<dbReference type="InterPro" id="IPR036388">
    <property type="entry name" value="WH-like_DNA-bd_sf"/>
</dbReference>
<dbReference type="Pfam" id="PF04542">
    <property type="entry name" value="Sigma70_r2"/>
    <property type="match status" value="1"/>
</dbReference>
<evidence type="ECO:0000259" key="5">
    <source>
        <dbReference type="Pfam" id="PF04542"/>
    </source>
</evidence>
<sequence length="192" mass="22656">MKLKENDSILFREVQQSNEGAFRKVYEGYYTRLCYYADKFINDFDQSRSVVQGVFVELWIKREQLNINYSVKAYLFNSVRNACIDFLRKKKSGESALAKYGRKGDTAVFRDYMEEAELNDRINEAILSLPEKCREIFVLCRFEELKYTEIAEKLGISIKTVEMQMGIALKKLRSRLSDYQWVNLIVIIFSKK</sequence>
<proteinExistence type="inferred from homology"/>
<evidence type="ECO:0000256" key="4">
    <source>
        <dbReference type="ARBA" id="ARBA00023163"/>
    </source>
</evidence>
<dbReference type="InterPro" id="IPR007627">
    <property type="entry name" value="RNA_pol_sigma70_r2"/>
</dbReference>
<keyword evidence="4" id="KW-0804">Transcription</keyword>
<dbReference type="NCBIfam" id="TIGR02985">
    <property type="entry name" value="Sig70_bacteroi1"/>
    <property type="match status" value="1"/>
</dbReference>
<dbReference type="SUPFAM" id="SSF88659">
    <property type="entry name" value="Sigma3 and sigma4 domains of RNA polymerase sigma factors"/>
    <property type="match status" value="1"/>
</dbReference>
<dbReference type="InterPro" id="IPR013324">
    <property type="entry name" value="RNA_pol_sigma_r3/r4-like"/>
</dbReference>
<gene>
    <name evidence="7" type="ORF">MNBD_BACTEROID01-2666</name>
</gene>
<evidence type="ECO:0000259" key="6">
    <source>
        <dbReference type="Pfam" id="PF08281"/>
    </source>
</evidence>
<organism evidence="7">
    <name type="scientific">hydrothermal vent metagenome</name>
    <dbReference type="NCBI Taxonomy" id="652676"/>
    <lineage>
        <taxon>unclassified sequences</taxon>
        <taxon>metagenomes</taxon>
        <taxon>ecological metagenomes</taxon>
    </lineage>
</organism>
<dbReference type="InterPro" id="IPR014284">
    <property type="entry name" value="RNA_pol_sigma-70_dom"/>
</dbReference>
<dbReference type="PANTHER" id="PTHR43133:SF46">
    <property type="entry name" value="RNA POLYMERASE SIGMA-70 FACTOR ECF SUBFAMILY"/>
    <property type="match status" value="1"/>
</dbReference>
<comment type="similarity">
    <text evidence="1">Belongs to the sigma-70 factor family. ECF subfamily.</text>
</comment>
<dbReference type="InterPro" id="IPR014327">
    <property type="entry name" value="RNA_pol_sigma70_bacteroid"/>
</dbReference>
<accession>A0A3B0UC74</accession>
<dbReference type="EMBL" id="UOEP01000083">
    <property type="protein sequence ID" value="VAW18274.1"/>
    <property type="molecule type" value="Genomic_DNA"/>
</dbReference>
<evidence type="ECO:0000313" key="7">
    <source>
        <dbReference type="EMBL" id="VAW18274.1"/>
    </source>
</evidence>
<dbReference type="GO" id="GO:0003677">
    <property type="term" value="F:DNA binding"/>
    <property type="evidence" value="ECO:0007669"/>
    <property type="project" value="InterPro"/>
</dbReference>
<evidence type="ECO:0000256" key="2">
    <source>
        <dbReference type="ARBA" id="ARBA00023015"/>
    </source>
</evidence>
<dbReference type="PANTHER" id="PTHR43133">
    <property type="entry name" value="RNA POLYMERASE ECF-TYPE SIGMA FACTO"/>
    <property type="match status" value="1"/>
</dbReference>
<keyword evidence="2" id="KW-0805">Transcription regulation</keyword>
<dbReference type="SUPFAM" id="SSF88946">
    <property type="entry name" value="Sigma2 domain of RNA polymerase sigma factors"/>
    <property type="match status" value="1"/>
</dbReference>
<dbReference type="NCBIfam" id="TIGR02937">
    <property type="entry name" value="sigma70-ECF"/>
    <property type="match status" value="1"/>
</dbReference>
<dbReference type="AlphaFoldDB" id="A0A3B0UC74"/>
<dbReference type="Gene3D" id="1.10.10.10">
    <property type="entry name" value="Winged helix-like DNA-binding domain superfamily/Winged helix DNA-binding domain"/>
    <property type="match status" value="1"/>
</dbReference>
<evidence type="ECO:0000256" key="1">
    <source>
        <dbReference type="ARBA" id="ARBA00010641"/>
    </source>
</evidence>
<dbReference type="InterPro" id="IPR013249">
    <property type="entry name" value="RNA_pol_sigma70_r4_t2"/>
</dbReference>
<dbReference type="Pfam" id="PF08281">
    <property type="entry name" value="Sigma70_r4_2"/>
    <property type="match status" value="1"/>
</dbReference>
<dbReference type="InterPro" id="IPR013325">
    <property type="entry name" value="RNA_pol_sigma_r2"/>
</dbReference>
<feature type="domain" description="RNA polymerase sigma-70 region 2" evidence="5">
    <location>
        <begin position="26"/>
        <end position="91"/>
    </location>
</feature>
<evidence type="ECO:0000256" key="3">
    <source>
        <dbReference type="ARBA" id="ARBA00023082"/>
    </source>
</evidence>
<name>A0A3B0UC74_9ZZZZ</name>
<feature type="domain" description="RNA polymerase sigma factor 70 region 4 type 2" evidence="6">
    <location>
        <begin position="121"/>
        <end position="172"/>
    </location>
</feature>
<protein>
    <submittedName>
        <fullName evidence="7">RNA polymerase ECF-type sigma factor</fullName>
    </submittedName>
</protein>
<dbReference type="GO" id="GO:0016987">
    <property type="term" value="F:sigma factor activity"/>
    <property type="evidence" value="ECO:0007669"/>
    <property type="project" value="UniProtKB-KW"/>
</dbReference>
<dbReference type="GO" id="GO:0006352">
    <property type="term" value="P:DNA-templated transcription initiation"/>
    <property type="evidence" value="ECO:0007669"/>
    <property type="project" value="InterPro"/>
</dbReference>
<reference evidence="7" key="1">
    <citation type="submission" date="2018-06" db="EMBL/GenBank/DDBJ databases">
        <authorList>
            <person name="Zhirakovskaya E."/>
        </authorList>
    </citation>
    <scope>NUCLEOTIDE SEQUENCE</scope>
</reference>
<dbReference type="Gene3D" id="1.10.1740.10">
    <property type="match status" value="1"/>
</dbReference>
<dbReference type="CDD" id="cd06171">
    <property type="entry name" value="Sigma70_r4"/>
    <property type="match status" value="1"/>
</dbReference>
<keyword evidence="3" id="KW-0731">Sigma factor</keyword>
<dbReference type="InterPro" id="IPR039425">
    <property type="entry name" value="RNA_pol_sigma-70-like"/>
</dbReference>